<dbReference type="EMBL" id="JAYMYQ010000002">
    <property type="protein sequence ID" value="KAK7350210.1"/>
    <property type="molecule type" value="Genomic_DNA"/>
</dbReference>
<feature type="region of interest" description="Disordered" evidence="1">
    <location>
        <begin position="148"/>
        <end position="169"/>
    </location>
</feature>
<dbReference type="Proteomes" id="UP001367508">
    <property type="component" value="Unassembled WGS sequence"/>
</dbReference>
<accession>A0AAN9QTT7</accession>
<sequence length="169" mass="18750">MIVLHEVATNTNEQRSESLHVKYHARRAEIDSGFVHACTPSPLPYSSETVLVIEGILLIRPMTSINMGSQTLNSAACIRSQNRGFRPSDDVVDTQLLLKLMPIVATTKREAQLNGSAHGPWLSSFKLNTHACLLISNLRMPSLMDDDESKFSPVREDGARMQWAPPSHT</sequence>
<name>A0AAN9QTT7_CANGL</name>
<keyword evidence="3" id="KW-1185">Reference proteome</keyword>
<organism evidence="2 3">
    <name type="scientific">Canavalia gladiata</name>
    <name type="common">Sword bean</name>
    <name type="synonym">Dolichos gladiatus</name>
    <dbReference type="NCBI Taxonomy" id="3824"/>
    <lineage>
        <taxon>Eukaryota</taxon>
        <taxon>Viridiplantae</taxon>
        <taxon>Streptophyta</taxon>
        <taxon>Embryophyta</taxon>
        <taxon>Tracheophyta</taxon>
        <taxon>Spermatophyta</taxon>
        <taxon>Magnoliopsida</taxon>
        <taxon>eudicotyledons</taxon>
        <taxon>Gunneridae</taxon>
        <taxon>Pentapetalae</taxon>
        <taxon>rosids</taxon>
        <taxon>fabids</taxon>
        <taxon>Fabales</taxon>
        <taxon>Fabaceae</taxon>
        <taxon>Papilionoideae</taxon>
        <taxon>50 kb inversion clade</taxon>
        <taxon>NPAAA clade</taxon>
        <taxon>indigoferoid/millettioid clade</taxon>
        <taxon>Phaseoleae</taxon>
        <taxon>Canavalia</taxon>
    </lineage>
</organism>
<comment type="caution">
    <text evidence="2">The sequence shown here is derived from an EMBL/GenBank/DDBJ whole genome shotgun (WGS) entry which is preliminary data.</text>
</comment>
<reference evidence="2 3" key="1">
    <citation type="submission" date="2024-01" db="EMBL/GenBank/DDBJ databases">
        <title>The genomes of 5 underutilized Papilionoideae crops provide insights into root nodulation and disease resistanc.</title>
        <authorList>
            <person name="Jiang F."/>
        </authorList>
    </citation>
    <scope>NUCLEOTIDE SEQUENCE [LARGE SCALE GENOMIC DNA]</scope>
    <source>
        <strain evidence="2">LVBAO_FW01</strain>
        <tissue evidence="2">Leaves</tissue>
    </source>
</reference>
<dbReference type="AlphaFoldDB" id="A0AAN9QTT7"/>
<evidence type="ECO:0000313" key="2">
    <source>
        <dbReference type="EMBL" id="KAK7350210.1"/>
    </source>
</evidence>
<proteinExistence type="predicted"/>
<protein>
    <submittedName>
        <fullName evidence="2">Uncharacterized protein</fullName>
    </submittedName>
</protein>
<evidence type="ECO:0000313" key="3">
    <source>
        <dbReference type="Proteomes" id="UP001367508"/>
    </source>
</evidence>
<feature type="compositionally biased region" description="Basic and acidic residues" evidence="1">
    <location>
        <begin position="149"/>
        <end position="159"/>
    </location>
</feature>
<gene>
    <name evidence="2" type="ORF">VNO77_08476</name>
</gene>
<evidence type="ECO:0000256" key="1">
    <source>
        <dbReference type="SAM" id="MobiDB-lite"/>
    </source>
</evidence>